<evidence type="ECO:0008006" key="4">
    <source>
        <dbReference type="Google" id="ProtNLM"/>
    </source>
</evidence>
<dbReference type="EMBL" id="JBDNCH010000002">
    <property type="protein sequence ID" value="MEN9061799.1"/>
    <property type="molecule type" value="Genomic_DNA"/>
</dbReference>
<keyword evidence="3" id="KW-1185">Reference proteome</keyword>
<dbReference type="Proteomes" id="UP001428774">
    <property type="component" value="Unassembled WGS sequence"/>
</dbReference>
<keyword evidence="1" id="KW-0472">Membrane</keyword>
<comment type="caution">
    <text evidence="2">The sequence shown here is derived from an EMBL/GenBank/DDBJ whole genome shotgun (WGS) entry which is preliminary data.</text>
</comment>
<gene>
    <name evidence="2" type="ORF">ABFB10_13005</name>
</gene>
<reference evidence="2 3" key="1">
    <citation type="submission" date="2024-05" db="EMBL/GenBank/DDBJ databases">
        <title>Genome sequence of Ponticoccus litoralis KCCM 90028.</title>
        <authorList>
            <person name="Kim J.M."/>
            <person name="Lee J.K."/>
            <person name="Choi B.J."/>
            <person name="Bayburt H."/>
            <person name="Baek J.H."/>
            <person name="Jeon C.O."/>
        </authorList>
    </citation>
    <scope>NUCLEOTIDE SEQUENCE [LARGE SCALE GENOMIC DNA]</scope>
    <source>
        <strain evidence="2 3">KCCM 90028</strain>
    </source>
</reference>
<evidence type="ECO:0000256" key="1">
    <source>
        <dbReference type="SAM" id="Phobius"/>
    </source>
</evidence>
<organism evidence="2 3">
    <name type="scientific">Ponticoccus litoralis</name>
    <dbReference type="NCBI Taxonomy" id="422297"/>
    <lineage>
        <taxon>Bacteria</taxon>
        <taxon>Pseudomonadati</taxon>
        <taxon>Pseudomonadota</taxon>
        <taxon>Alphaproteobacteria</taxon>
        <taxon>Rhodobacterales</taxon>
        <taxon>Roseobacteraceae</taxon>
        <taxon>Ponticoccus</taxon>
    </lineage>
</organism>
<evidence type="ECO:0000313" key="3">
    <source>
        <dbReference type="Proteomes" id="UP001428774"/>
    </source>
</evidence>
<name>A0AAW9SCM2_9RHOB</name>
<evidence type="ECO:0000313" key="2">
    <source>
        <dbReference type="EMBL" id="MEN9061799.1"/>
    </source>
</evidence>
<dbReference type="AlphaFoldDB" id="A0AAW9SCM2"/>
<sequence length="73" mass="7657">MDNDVALVTGLGLMVLSLPSIIAAWSDRCAPRTGVVALLAGGGLVLWAALRRPGGFRLTEIPEVLYGVIARLL</sequence>
<accession>A0AAW9SCM2</accession>
<proteinExistence type="predicted"/>
<feature type="transmembrane region" description="Helical" evidence="1">
    <location>
        <begin position="33"/>
        <end position="50"/>
    </location>
</feature>
<keyword evidence="1" id="KW-0812">Transmembrane</keyword>
<keyword evidence="1" id="KW-1133">Transmembrane helix</keyword>
<protein>
    <recommendedName>
        <fullName evidence="4">50S ribosomal protein L35</fullName>
    </recommendedName>
</protein>
<dbReference type="RefSeq" id="WP_347166834.1">
    <property type="nucleotide sequence ID" value="NZ_JBDNCH010000002.1"/>
</dbReference>